<accession>A0AAE0SPQ0</accession>
<feature type="signal peptide" evidence="1">
    <location>
        <begin position="1"/>
        <end position="16"/>
    </location>
</feature>
<dbReference type="InterPro" id="IPR036179">
    <property type="entry name" value="Ig-like_dom_sf"/>
</dbReference>
<dbReference type="AlphaFoldDB" id="A0AAE0SPQ0"/>
<dbReference type="EMBL" id="JAEAOA010000900">
    <property type="protein sequence ID" value="KAK3595896.1"/>
    <property type="molecule type" value="Genomic_DNA"/>
</dbReference>
<evidence type="ECO:0000256" key="1">
    <source>
        <dbReference type="SAM" id="SignalP"/>
    </source>
</evidence>
<reference evidence="2" key="1">
    <citation type="journal article" date="2021" name="Genome Biol. Evol.">
        <title>A High-Quality Reference Genome for a Parasitic Bivalve with Doubly Uniparental Inheritance (Bivalvia: Unionida).</title>
        <authorList>
            <person name="Smith C.H."/>
        </authorList>
    </citation>
    <scope>NUCLEOTIDE SEQUENCE</scope>
    <source>
        <strain evidence="2">CHS0354</strain>
    </source>
</reference>
<dbReference type="InterPro" id="IPR013783">
    <property type="entry name" value="Ig-like_fold"/>
</dbReference>
<dbReference type="SUPFAM" id="SSF48726">
    <property type="entry name" value="Immunoglobulin"/>
    <property type="match status" value="1"/>
</dbReference>
<dbReference type="Gene3D" id="2.60.40.10">
    <property type="entry name" value="Immunoglobulins"/>
    <property type="match status" value="1"/>
</dbReference>
<proteinExistence type="predicted"/>
<gene>
    <name evidence="2" type="ORF">CHS0354_014729</name>
</gene>
<evidence type="ECO:0000313" key="3">
    <source>
        <dbReference type="Proteomes" id="UP001195483"/>
    </source>
</evidence>
<reference evidence="2" key="2">
    <citation type="journal article" date="2021" name="Genome Biol. Evol.">
        <title>Developing a high-quality reference genome for a parasitic bivalve with doubly uniparental inheritance (Bivalvia: Unionida).</title>
        <authorList>
            <person name="Smith C.H."/>
        </authorList>
    </citation>
    <scope>NUCLEOTIDE SEQUENCE</scope>
    <source>
        <strain evidence="2">CHS0354</strain>
        <tissue evidence="2">Mantle</tissue>
    </source>
</reference>
<keyword evidence="1" id="KW-0732">Signal</keyword>
<evidence type="ECO:0000313" key="2">
    <source>
        <dbReference type="EMBL" id="KAK3595896.1"/>
    </source>
</evidence>
<protein>
    <submittedName>
        <fullName evidence="2">Uncharacterized protein</fullName>
    </submittedName>
</protein>
<dbReference type="Proteomes" id="UP001195483">
    <property type="component" value="Unassembled WGS sequence"/>
</dbReference>
<reference evidence="2" key="3">
    <citation type="submission" date="2023-05" db="EMBL/GenBank/DDBJ databases">
        <authorList>
            <person name="Smith C.H."/>
        </authorList>
    </citation>
    <scope>NUCLEOTIDE SEQUENCE</scope>
    <source>
        <strain evidence="2">CHS0354</strain>
        <tissue evidence="2">Mantle</tissue>
    </source>
</reference>
<feature type="chain" id="PRO_5041916143" evidence="1">
    <location>
        <begin position="17"/>
        <end position="165"/>
    </location>
</feature>
<sequence>MLWIVFLCLFISAVLTEQDEVSRGYVGENVTMEFSKPSKLSFLYHFDKRIAIIQECECRLFPGTPFTGRLRCSQDKISTKCTIIIQNVTQRDAGIYKIVREDTVIERRFLNMTAGTTTTTTMNPVTLQGIITKTQLHHISTEFHYSQRSPVSSSKPSKYISMYIY</sequence>
<organism evidence="2 3">
    <name type="scientific">Potamilus streckersoni</name>
    <dbReference type="NCBI Taxonomy" id="2493646"/>
    <lineage>
        <taxon>Eukaryota</taxon>
        <taxon>Metazoa</taxon>
        <taxon>Spiralia</taxon>
        <taxon>Lophotrochozoa</taxon>
        <taxon>Mollusca</taxon>
        <taxon>Bivalvia</taxon>
        <taxon>Autobranchia</taxon>
        <taxon>Heteroconchia</taxon>
        <taxon>Palaeoheterodonta</taxon>
        <taxon>Unionida</taxon>
        <taxon>Unionoidea</taxon>
        <taxon>Unionidae</taxon>
        <taxon>Ambleminae</taxon>
        <taxon>Lampsilini</taxon>
        <taxon>Potamilus</taxon>
    </lineage>
</organism>
<keyword evidence="3" id="KW-1185">Reference proteome</keyword>
<comment type="caution">
    <text evidence="2">The sequence shown here is derived from an EMBL/GenBank/DDBJ whole genome shotgun (WGS) entry which is preliminary data.</text>
</comment>
<name>A0AAE0SPQ0_9BIVA</name>